<protein>
    <submittedName>
        <fullName evidence="3">Uncharacterized protein</fullName>
    </submittedName>
</protein>
<evidence type="ECO:0000256" key="2">
    <source>
        <dbReference type="SAM" id="MobiDB-lite"/>
    </source>
</evidence>
<reference evidence="3 4" key="1">
    <citation type="journal article" date="2016" name="Sci. Rep.">
        <title>The Dendrobium catenatum Lindl. genome sequence provides insights into polysaccharide synthase, floral development and adaptive evolution.</title>
        <authorList>
            <person name="Zhang G.Q."/>
            <person name="Xu Q."/>
            <person name="Bian C."/>
            <person name="Tsai W.C."/>
            <person name="Yeh C.M."/>
            <person name="Liu K.W."/>
            <person name="Yoshida K."/>
            <person name="Zhang L.S."/>
            <person name="Chang S.B."/>
            <person name="Chen F."/>
            <person name="Shi Y."/>
            <person name="Su Y.Y."/>
            <person name="Zhang Y.Q."/>
            <person name="Chen L.J."/>
            <person name="Yin Y."/>
            <person name="Lin M."/>
            <person name="Huang H."/>
            <person name="Deng H."/>
            <person name="Wang Z.W."/>
            <person name="Zhu S.L."/>
            <person name="Zhao X."/>
            <person name="Deng C."/>
            <person name="Niu S.C."/>
            <person name="Huang J."/>
            <person name="Wang M."/>
            <person name="Liu G.H."/>
            <person name="Yang H.J."/>
            <person name="Xiao X.J."/>
            <person name="Hsiao Y.Y."/>
            <person name="Wu W.L."/>
            <person name="Chen Y.Y."/>
            <person name="Mitsuda N."/>
            <person name="Ohme-Takagi M."/>
            <person name="Luo Y.B."/>
            <person name="Van de Peer Y."/>
            <person name="Liu Z.J."/>
        </authorList>
    </citation>
    <scope>NUCLEOTIDE SEQUENCE [LARGE SCALE GENOMIC DNA]</scope>
    <source>
        <tissue evidence="3">The whole plant</tissue>
    </source>
</reference>
<dbReference type="Proteomes" id="UP000233837">
    <property type="component" value="Unassembled WGS sequence"/>
</dbReference>
<dbReference type="EMBL" id="KZ502083">
    <property type="protein sequence ID" value="PKU83770.1"/>
    <property type="molecule type" value="Genomic_DNA"/>
</dbReference>
<dbReference type="PANTHER" id="PTHR14009:SF9">
    <property type="entry name" value="LETM1-LIKE PROTEIN"/>
    <property type="match status" value="1"/>
</dbReference>
<evidence type="ECO:0000313" key="4">
    <source>
        <dbReference type="Proteomes" id="UP000233837"/>
    </source>
</evidence>
<keyword evidence="4" id="KW-1185">Reference proteome</keyword>
<dbReference type="STRING" id="906689.A0A2I0X7A1"/>
<feature type="region of interest" description="Disordered" evidence="2">
    <location>
        <begin position="632"/>
        <end position="671"/>
    </location>
</feature>
<dbReference type="GO" id="GO:0030003">
    <property type="term" value="P:intracellular monoatomic cation homeostasis"/>
    <property type="evidence" value="ECO:0007669"/>
    <property type="project" value="TreeGrafter"/>
</dbReference>
<dbReference type="AlphaFoldDB" id="A0A2I0X7A1"/>
<gene>
    <name evidence="3" type="ORF">MA16_Dca021387</name>
</gene>
<feature type="coiled-coil region" evidence="1">
    <location>
        <begin position="566"/>
        <end position="593"/>
    </location>
</feature>
<reference evidence="3 4" key="2">
    <citation type="journal article" date="2017" name="Nature">
        <title>The Apostasia genome and the evolution of orchids.</title>
        <authorList>
            <person name="Zhang G.Q."/>
            <person name="Liu K.W."/>
            <person name="Li Z."/>
            <person name="Lohaus R."/>
            <person name="Hsiao Y.Y."/>
            <person name="Niu S.C."/>
            <person name="Wang J.Y."/>
            <person name="Lin Y.C."/>
            <person name="Xu Q."/>
            <person name="Chen L.J."/>
            <person name="Yoshida K."/>
            <person name="Fujiwara S."/>
            <person name="Wang Z.W."/>
            <person name="Zhang Y.Q."/>
            <person name="Mitsuda N."/>
            <person name="Wang M."/>
            <person name="Liu G.H."/>
            <person name="Pecoraro L."/>
            <person name="Huang H.X."/>
            <person name="Xiao X.J."/>
            <person name="Lin M."/>
            <person name="Wu X.Y."/>
            <person name="Wu W.L."/>
            <person name="Chen Y.Y."/>
            <person name="Chang S.B."/>
            <person name="Sakamoto S."/>
            <person name="Ohme-Takagi M."/>
            <person name="Yagi M."/>
            <person name="Zeng S.J."/>
            <person name="Shen C.Y."/>
            <person name="Yeh C.M."/>
            <person name="Luo Y.B."/>
            <person name="Tsai W.C."/>
            <person name="Van de Peer Y."/>
            <person name="Liu Z.J."/>
        </authorList>
    </citation>
    <scope>NUCLEOTIDE SEQUENCE [LARGE SCALE GENOMIC DNA]</scope>
    <source>
        <tissue evidence="3">The whole plant</tissue>
    </source>
</reference>
<feature type="region of interest" description="Disordered" evidence="2">
    <location>
        <begin position="900"/>
        <end position="926"/>
    </location>
</feature>
<accession>A0A2I0X7A1</accession>
<dbReference type="GO" id="GO:0005743">
    <property type="term" value="C:mitochondrial inner membrane"/>
    <property type="evidence" value="ECO:0007669"/>
    <property type="project" value="InterPro"/>
</dbReference>
<sequence length="926" mass="103895">MEAATAASWGTVTGISGMSETYLSRKAIGPKYWMSYHNGLRRSLNLRHYSSELEKRNIINRWLEFRKYSPYLGKERWIAPFTLLAYSDDSVAVNGTPQKSPASDTEDMRFKSDHSLQSENLSSVLVQALHDAARAIELAFLEHTSSSKSPWFSKTWLGVDKSAWIKILSYQAAVHSLLQAAIEISSRGDGRDRDINLFVHRSLIRLCAPLESVIHEELSAKQPSTSEWFWSHQHPMVVTTFVNIFEKDPCFTAATTLCSTGKTSRSGATNDLSLLMLALSCLAAVTMLGSAKISCSQFVSMLPDATGRLMDTLLDFLPIQKAYDSMKDIGLRREFLSHFAPRAASLKIKGGRTVEEISFWINLLQKQLQLAIGRERIWAKLTTCESIEVLEKDLAIFGFFIALGRRSQSFLSSNGFTMTENPIEGIIRYLIGGSVLFYPQLSSISSYQLYVEVVCEELEWVPFYGSNLSNIKQIHENMVKQERISQEEAISHVLDVCSYWMTSFIKYSSWLENPSNIKAARFLARGHNMLIEHMNELGVLRNRKKKVAVEHQGQQQTELLSIEKEKDTFDKTLESVEEALVRLENLLQELHVCSSNTGKEHLKAACSDLEKIRKLKKETEFLEASFRAKADSLEQGGTDDDSLSVRQKSFPEMDVEASISSKKAEKSGNRLANKPRGFWNFMTRNLSRREPTIATRDQNVDSSKLGTDESNSNERHRFEHLRNELIELERRVQRSTDDAQNVELLNCNSSSSGAVETVLEPESAVAGDATTSGKRKYNLVPLQKKDTGLAKSFQKIKETSADVWQGTQLLAIDVVAALVLLKRTITGDELTEKEKKALRRTLTDLASVVPIGFLMLLPVTAVGHAAMLAAIQRYVPSLIPSTYARDRLDLLRQLEKVKELEAGEEGDSEEGMHAVSSTSSSRGNPE</sequence>
<feature type="compositionally biased region" description="Polar residues" evidence="2">
    <location>
        <begin position="915"/>
        <end position="926"/>
    </location>
</feature>
<proteinExistence type="predicted"/>
<evidence type="ECO:0000256" key="1">
    <source>
        <dbReference type="SAM" id="Coils"/>
    </source>
</evidence>
<dbReference type="PANTHER" id="PTHR14009">
    <property type="entry name" value="LEUCINE ZIPPER-EF-HAND CONTAINING TRANSMEMBRANE PROTEIN"/>
    <property type="match status" value="1"/>
</dbReference>
<evidence type="ECO:0000313" key="3">
    <source>
        <dbReference type="EMBL" id="PKU83770.1"/>
    </source>
</evidence>
<organism evidence="3 4">
    <name type="scientific">Dendrobium catenatum</name>
    <dbReference type="NCBI Taxonomy" id="906689"/>
    <lineage>
        <taxon>Eukaryota</taxon>
        <taxon>Viridiplantae</taxon>
        <taxon>Streptophyta</taxon>
        <taxon>Embryophyta</taxon>
        <taxon>Tracheophyta</taxon>
        <taxon>Spermatophyta</taxon>
        <taxon>Magnoliopsida</taxon>
        <taxon>Liliopsida</taxon>
        <taxon>Asparagales</taxon>
        <taxon>Orchidaceae</taxon>
        <taxon>Epidendroideae</taxon>
        <taxon>Malaxideae</taxon>
        <taxon>Dendrobiinae</taxon>
        <taxon>Dendrobium</taxon>
    </lineage>
</organism>
<feature type="region of interest" description="Disordered" evidence="2">
    <location>
        <begin position="689"/>
        <end position="715"/>
    </location>
</feature>
<keyword evidence="1" id="KW-0175">Coiled coil</keyword>
<dbReference type="InterPro" id="IPR044202">
    <property type="entry name" value="LETM1/MDM38-like"/>
</dbReference>
<feature type="compositionally biased region" description="Polar residues" evidence="2">
    <location>
        <begin position="695"/>
        <end position="710"/>
    </location>
</feature>
<name>A0A2I0X7A1_9ASPA</name>